<dbReference type="Proteomes" id="UP001140096">
    <property type="component" value="Unassembled WGS sequence"/>
</dbReference>
<protein>
    <submittedName>
        <fullName evidence="1">Uncharacterized protein</fullName>
    </submittedName>
</protein>
<gene>
    <name evidence="1" type="ORF">H4S07_006529</name>
</gene>
<keyword evidence="2" id="KW-1185">Reference proteome</keyword>
<sequence length="122" mass="14000">MKTIKLLELNLDSAAARVLPSMCGETLKVMKLVNVPRNFAWHYFRFDVFVRAIAFRQLTHLHLAFEDTGEVLTKDEMQDKVDSGANNCDHLEFPALKQLTILNCTPDCDLLYADIQFPELEK</sequence>
<accession>A0ACC1KUD5</accession>
<name>A0ACC1KUD5_9FUNG</name>
<comment type="caution">
    <text evidence="1">The sequence shown here is derived from an EMBL/GenBank/DDBJ whole genome shotgun (WGS) entry which is preliminary data.</text>
</comment>
<reference evidence="1" key="1">
    <citation type="submission" date="2022-07" db="EMBL/GenBank/DDBJ databases">
        <title>Phylogenomic reconstructions and comparative analyses of Kickxellomycotina fungi.</title>
        <authorList>
            <person name="Reynolds N.K."/>
            <person name="Stajich J.E."/>
            <person name="Barry K."/>
            <person name="Grigoriev I.V."/>
            <person name="Crous P."/>
            <person name="Smith M.E."/>
        </authorList>
    </citation>
    <scope>NUCLEOTIDE SEQUENCE</scope>
    <source>
        <strain evidence="1">CBS 102833</strain>
    </source>
</reference>
<dbReference type="EMBL" id="JANBUP010003944">
    <property type="protein sequence ID" value="KAJ2795273.1"/>
    <property type="molecule type" value="Genomic_DNA"/>
</dbReference>
<evidence type="ECO:0000313" key="1">
    <source>
        <dbReference type="EMBL" id="KAJ2795273.1"/>
    </source>
</evidence>
<organism evidence="1 2">
    <name type="scientific">Coemansia furcata</name>
    <dbReference type="NCBI Taxonomy" id="417177"/>
    <lineage>
        <taxon>Eukaryota</taxon>
        <taxon>Fungi</taxon>
        <taxon>Fungi incertae sedis</taxon>
        <taxon>Zoopagomycota</taxon>
        <taxon>Kickxellomycotina</taxon>
        <taxon>Kickxellomycetes</taxon>
        <taxon>Kickxellales</taxon>
        <taxon>Kickxellaceae</taxon>
        <taxon>Coemansia</taxon>
    </lineage>
</organism>
<feature type="non-terminal residue" evidence="1">
    <location>
        <position position="122"/>
    </location>
</feature>
<proteinExistence type="predicted"/>
<evidence type="ECO:0000313" key="2">
    <source>
        <dbReference type="Proteomes" id="UP001140096"/>
    </source>
</evidence>